<keyword evidence="2" id="KW-1185">Reference proteome</keyword>
<gene>
    <name evidence="1" type="ORF">BH695_2892</name>
</gene>
<proteinExistence type="predicted"/>
<name>A0AB33C256_MICA7</name>
<evidence type="ECO:0000313" key="2">
    <source>
        <dbReference type="Proteomes" id="UP000192439"/>
    </source>
</evidence>
<dbReference type="Proteomes" id="UP000192439">
    <property type="component" value="Chromosome"/>
</dbReference>
<evidence type="ECO:0000313" key="1">
    <source>
        <dbReference type="EMBL" id="ARI82171.1"/>
    </source>
</evidence>
<accession>A0AB33C256</accession>
<dbReference type="EMBL" id="CP020771">
    <property type="protein sequence ID" value="ARI82171.1"/>
    <property type="molecule type" value="Genomic_DNA"/>
</dbReference>
<dbReference type="AlphaFoldDB" id="A0AB33C256"/>
<organism evidence="1 2">
    <name type="scientific">Microcystis aeruginosa PCC 7806SL</name>
    <dbReference type="NCBI Taxonomy" id="1903187"/>
    <lineage>
        <taxon>Bacteria</taxon>
        <taxon>Bacillati</taxon>
        <taxon>Cyanobacteriota</taxon>
        <taxon>Cyanophyceae</taxon>
        <taxon>Oscillatoriophycideae</taxon>
        <taxon>Chroococcales</taxon>
        <taxon>Microcystaceae</taxon>
        <taxon>Microcystis</taxon>
    </lineage>
</organism>
<sequence length="38" mass="4340">MAEIEGIFNQKTRNIIDLSIAHHQDRKCSGWVNNPSSE</sequence>
<reference evidence="1 2" key="1">
    <citation type="journal article" date="2018" name="Harmful Algae">
        <title>The highly heterogeneous methylated genomes and diverse restriction-modification systems of bloom-forming Microcystis.</title>
        <authorList>
            <person name="Zhao L."/>
            <person name="Song Y."/>
            <person name="Li L."/>
            <person name="Gan N."/>
            <person name="Brand J.J."/>
            <person name="Song L."/>
        </authorList>
    </citation>
    <scope>NUCLEOTIDE SEQUENCE [LARGE SCALE GENOMIC DNA]</scope>
    <source>
        <strain evidence="1 2">PCC 7806SL</strain>
    </source>
</reference>
<protein>
    <submittedName>
        <fullName evidence="1">Uncharacterized protein</fullName>
    </submittedName>
</protein>